<evidence type="ECO:0000313" key="2">
    <source>
        <dbReference type="EMBL" id="SET62575.1"/>
    </source>
</evidence>
<dbReference type="Proteomes" id="UP000324021">
    <property type="component" value="Unassembled WGS sequence"/>
</dbReference>
<proteinExistence type="predicted"/>
<organism evidence="2 3">
    <name type="scientific">Natrinema hispanicum</name>
    <dbReference type="NCBI Taxonomy" id="392421"/>
    <lineage>
        <taxon>Archaea</taxon>
        <taxon>Methanobacteriati</taxon>
        <taxon>Methanobacteriota</taxon>
        <taxon>Stenosarchaea group</taxon>
        <taxon>Halobacteria</taxon>
        <taxon>Halobacteriales</taxon>
        <taxon>Natrialbaceae</taxon>
        <taxon>Natrinema</taxon>
    </lineage>
</organism>
<dbReference type="RefSeq" id="WP_175542190.1">
    <property type="nucleotide sequence ID" value="NZ_FMZP01000007.1"/>
</dbReference>
<dbReference type="AlphaFoldDB" id="A0A1I0FW53"/>
<accession>A0A1I0FW53</accession>
<protein>
    <recommendedName>
        <fullName evidence="5">TRASH domain-containing protein</fullName>
    </recommendedName>
</protein>
<dbReference type="OrthoDB" id="169264at2157"/>
<evidence type="ECO:0008006" key="5">
    <source>
        <dbReference type="Google" id="ProtNLM"/>
    </source>
</evidence>
<keyword evidence="3" id="KW-1185">Reference proteome</keyword>
<dbReference type="EMBL" id="FOIC01000009">
    <property type="protein sequence ID" value="SET62575.1"/>
    <property type="molecule type" value="Genomic_DNA"/>
</dbReference>
<evidence type="ECO:0000313" key="1">
    <source>
        <dbReference type="EMBL" id="SDC79698.1"/>
    </source>
</evidence>
<name>A0A1I0FW53_9EURY</name>
<evidence type="ECO:0000313" key="4">
    <source>
        <dbReference type="Proteomes" id="UP000324021"/>
    </source>
</evidence>
<evidence type="ECO:0000313" key="3">
    <source>
        <dbReference type="Proteomes" id="UP000199320"/>
    </source>
</evidence>
<dbReference type="InterPro" id="IPR055998">
    <property type="entry name" value="DUF7576"/>
</dbReference>
<dbReference type="Pfam" id="PF24461">
    <property type="entry name" value="DUF7576"/>
    <property type="match status" value="1"/>
</dbReference>
<dbReference type="EMBL" id="FMZP01000007">
    <property type="protein sequence ID" value="SDC79698.1"/>
    <property type="molecule type" value="Genomic_DNA"/>
</dbReference>
<sequence length="56" mass="6375">MIDSLDEEPPECRQCGWSVEPASERRVVTTVEDGTAVHRHFCSTECLERWEPPASD</sequence>
<reference evidence="2" key="1">
    <citation type="submission" date="2016-10" db="EMBL/GenBank/DDBJ databases">
        <authorList>
            <person name="de Groot N.N."/>
        </authorList>
    </citation>
    <scope>NUCLEOTIDE SEQUENCE [LARGE SCALE GENOMIC DNA]</scope>
    <source>
        <strain evidence="2">CDM_6</strain>
    </source>
</reference>
<gene>
    <name evidence="2" type="ORF">SAMN04488694_109106</name>
    <name evidence="1" type="ORF">SAMN05192552_1007134</name>
</gene>
<dbReference type="Proteomes" id="UP000199320">
    <property type="component" value="Unassembled WGS sequence"/>
</dbReference>
<reference evidence="3 4" key="2">
    <citation type="submission" date="2016-10" db="EMBL/GenBank/DDBJ databases">
        <authorList>
            <person name="Varghese N."/>
            <person name="Submissions S."/>
        </authorList>
    </citation>
    <scope>NUCLEOTIDE SEQUENCE [LARGE SCALE GENOMIC DNA]</scope>
    <source>
        <strain evidence="1 4">CDM_1</strain>
        <strain evidence="3">CDM_6</strain>
    </source>
</reference>